<comment type="caution">
    <text evidence="1">The sequence shown here is derived from an EMBL/GenBank/DDBJ whole genome shotgun (WGS) entry which is preliminary data.</text>
</comment>
<gene>
    <name evidence="1" type="ORF">V5799_024306</name>
</gene>
<evidence type="ECO:0000313" key="1">
    <source>
        <dbReference type="EMBL" id="KAK8772450.1"/>
    </source>
</evidence>
<evidence type="ECO:0000313" key="2">
    <source>
        <dbReference type="Proteomes" id="UP001321473"/>
    </source>
</evidence>
<dbReference type="Proteomes" id="UP001321473">
    <property type="component" value="Unassembled WGS sequence"/>
</dbReference>
<keyword evidence="2" id="KW-1185">Reference proteome</keyword>
<reference evidence="1 2" key="1">
    <citation type="journal article" date="2023" name="Arcadia Sci">
        <title>De novo assembly of a long-read Amblyomma americanum tick genome.</title>
        <authorList>
            <person name="Chou S."/>
            <person name="Poskanzer K.E."/>
            <person name="Rollins M."/>
            <person name="Thuy-Boun P.S."/>
        </authorList>
    </citation>
    <scope>NUCLEOTIDE SEQUENCE [LARGE SCALE GENOMIC DNA]</scope>
    <source>
        <strain evidence="1">F_SG_1</strain>
        <tissue evidence="1">Salivary glands</tissue>
    </source>
</reference>
<proteinExistence type="predicted"/>
<protein>
    <submittedName>
        <fullName evidence="1">Uncharacterized protein</fullName>
    </submittedName>
</protein>
<organism evidence="1 2">
    <name type="scientific">Amblyomma americanum</name>
    <name type="common">Lone star tick</name>
    <dbReference type="NCBI Taxonomy" id="6943"/>
    <lineage>
        <taxon>Eukaryota</taxon>
        <taxon>Metazoa</taxon>
        <taxon>Ecdysozoa</taxon>
        <taxon>Arthropoda</taxon>
        <taxon>Chelicerata</taxon>
        <taxon>Arachnida</taxon>
        <taxon>Acari</taxon>
        <taxon>Parasitiformes</taxon>
        <taxon>Ixodida</taxon>
        <taxon>Ixodoidea</taxon>
        <taxon>Ixodidae</taxon>
        <taxon>Amblyomminae</taxon>
        <taxon>Amblyomma</taxon>
    </lineage>
</organism>
<dbReference type="AlphaFoldDB" id="A0AAQ4ECS5"/>
<accession>A0AAQ4ECS5</accession>
<name>A0AAQ4ECS5_AMBAM</name>
<dbReference type="EMBL" id="JARKHS020018289">
    <property type="protein sequence ID" value="KAK8772450.1"/>
    <property type="molecule type" value="Genomic_DNA"/>
</dbReference>
<sequence>MMDGSLLKTGTKHFSNLNDPSKVYTFKVFVSDVVVIITGGHEKEEVHTVAPWDNLVWLIVQNINIDNLEIVSALSE</sequence>